<protein>
    <submittedName>
        <fullName evidence="2">Uncharacterized protein</fullName>
    </submittedName>
</protein>
<dbReference type="EMBL" id="CP120374">
    <property type="protein sequence ID" value="WEX90024.1"/>
    <property type="molecule type" value="Genomic_DNA"/>
</dbReference>
<keyword evidence="3" id="KW-1185">Reference proteome</keyword>
<evidence type="ECO:0000313" key="2">
    <source>
        <dbReference type="EMBL" id="WEX90024.1"/>
    </source>
</evidence>
<proteinExistence type="predicted"/>
<name>A0ABY8DGK9_9HYPH</name>
<gene>
    <name evidence="2" type="ORF">PZN02_005367</name>
</gene>
<reference evidence="2 3" key="1">
    <citation type="submission" date="2023-03" db="EMBL/GenBank/DDBJ databases">
        <authorList>
            <person name="Kaur S."/>
            <person name="Espinosa-Saiz D."/>
            <person name="Velazquez E."/>
            <person name="Menendez E."/>
            <person name="diCenzo G.C."/>
        </authorList>
    </citation>
    <scope>NUCLEOTIDE SEQUENCE [LARGE SCALE GENOMIC DNA]</scope>
    <source>
        <strain evidence="2 3">LMG 24692</strain>
    </source>
</reference>
<evidence type="ECO:0000313" key="3">
    <source>
        <dbReference type="Proteomes" id="UP001229355"/>
    </source>
</evidence>
<evidence type="ECO:0000256" key="1">
    <source>
        <dbReference type="SAM" id="MobiDB-lite"/>
    </source>
</evidence>
<organism evidence="2 3">
    <name type="scientific">Sinorhizobium garamanticum</name>
    <dbReference type="NCBI Taxonomy" id="680247"/>
    <lineage>
        <taxon>Bacteria</taxon>
        <taxon>Pseudomonadati</taxon>
        <taxon>Pseudomonadota</taxon>
        <taxon>Alphaproteobacteria</taxon>
        <taxon>Hyphomicrobiales</taxon>
        <taxon>Rhizobiaceae</taxon>
        <taxon>Sinorhizobium/Ensifer group</taxon>
        <taxon>Sinorhizobium</taxon>
    </lineage>
</organism>
<accession>A0ABY8DGK9</accession>
<dbReference type="RefSeq" id="WP_280661991.1">
    <property type="nucleotide sequence ID" value="NZ_CP120374.1"/>
</dbReference>
<feature type="region of interest" description="Disordered" evidence="1">
    <location>
        <begin position="30"/>
        <end position="52"/>
    </location>
</feature>
<sequence>MSKSIAQCRSGGPAVRPVAATIATVFHEEEIEPIHRADHERDDNGRARDDRL</sequence>
<dbReference type="Proteomes" id="UP001229355">
    <property type="component" value="Chromosome 2"/>
</dbReference>